<dbReference type="AlphaFoldDB" id="A0A2R6NRX9"/>
<keyword evidence="2" id="KW-1185">Reference proteome</keyword>
<protein>
    <submittedName>
        <fullName evidence="1">Uncharacterized protein</fullName>
    </submittedName>
</protein>
<proteinExistence type="predicted"/>
<evidence type="ECO:0000313" key="1">
    <source>
        <dbReference type="EMBL" id="PSR75596.1"/>
    </source>
</evidence>
<comment type="caution">
    <text evidence="1">The sequence shown here is derived from an EMBL/GenBank/DDBJ whole genome shotgun (WGS) entry which is preliminary data.</text>
</comment>
<organism evidence="1 2">
    <name type="scientific">Hermanssonia centrifuga</name>
    <dbReference type="NCBI Taxonomy" id="98765"/>
    <lineage>
        <taxon>Eukaryota</taxon>
        <taxon>Fungi</taxon>
        <taxon>Dikarya</taxon>
        <taxon>Basidiomycota</taxon>
        <taxon>Agaricomycotina</taxon>
        <taxon>Agaricomycetes</taxon>
        <taxon>Polyporales</taxon>
        <taxon>Meruliaceae</taxon>
        <taxon>Hermanssonia</taxon>
    </lineage>
</organism>
<gene>
    <name evidence="1" type="ORF">PHLCEN_2v9076</name>
</gene>
<reference evidence="1 2" key="1">
    <citation type="submission" date="2018-02" db="EMBL/GenBank/DDBJ databases">
        <title>Genome sequence of the basidiomycete white-rot fungus Phlebia centrifuga.</title>
        <authorList>
            <person name="Granchi Z."/>
            <person name="Peng M."/>
            <person name="de Vries R.P."/>
            <person name="Hilden K."/>
            <person name="Makela M.R."/>
            <person name="Grigoriev I."/>
            <person name="Riley R."/>
        </authorList>
    </citation>
    <scope>NUCLEOTIDE SEQUENCE [LARGE SCALE GENOMIC DNA]</scope>
    <source>
        <strain evidence="1 2">FBCC195</strain>
    </source>
</reference>
<dbReference type="EMBL" id="MLYV02000883">
    <property type="protein sequence ID" value="PSR75596.1"/>
    <property type="molecule type" value="Genomic_DNA"/>
</dbReference>
<accession>A0A2R6NRX9</accession>
<evidence type="ECO:0000313" key="2">
    <source>
        <dbReference type="Proteomes" id="UP000186601"/>
    </source>
</evidence>
<sequence length="94" mass="10192">MGPRTSPTATRAGTLMYRGAIAEASTTNAVSIGHKNVKPVLKDLIMQQAGGYPHRHPFPTATARPGYMQLVEVHLGNQWVRGRIEQARVSSILA</sequence>
<dbReference type="Proteomes" id="UP000186601">
    <property type="component" value="Unassembled WGS sequence"/>
</dbReference>
<name>A0A2R6NRX9_9APHY</name>